<protein>
    <submittedName>
        <fullName evidence="1">Uncharacterized protein</fullName>
    </submittedName>
</protein>
<evidence type="ECO:0000313" key="1">
    <source>
        <dbReference type="EMBL" id="KAI0036302.1"/>
    </source>
</evidence>
<gene>
    <name evidence="1" type="ORF">K488DRAFT_41409</name>
</gene>
<organism evidence="1 2">
    <name type="scientific">Vararia minispora EC-137</name>
    <dbReference type="NCBI Taxonomy" id="1314806"/>
    <lineage>
        <taxon>Eukaryota</taxon>
        <taxon>Fungi</taxon>
        <taxon>Dikarya</taxon>
        <taxon>Basidiomycota</taxon>
        <taxon>Agaricomycotina</taxon>
        <taxon>Agaricomycetes</taxon>
        <taxon>Russulales</taxon>
        <taxon>Lachnocladiaceae</taxon>
        <taxon>Vararia</taxon>
    </lineage>
</organism>
<comment type="caution">
    <text evidence="1">The sequence shown here is derived from an EMBL/GenBank/DDBJ whole genome shotgun (WGS) entry which is preliminary data.</text>
</comment>
<reference evidence="1" key="2">
    <citation type="journal article" date="2022" name="New Phytol.">
        <title>Evolutionary transition to the ectomycorrhizal habit in the genomes of a hyperdiverse lineage of mushroom-forming fungi.</title>
        <authorList>
            <person name="Looney B."/>
            <person name="Miyauchi S."/>
            <person name="Morin E."/>
            <person name="Drula E."/>
            <person name="Courty P.E."/>
            <person name="Kohler A."/>
            <person name="Kuo A."/>
            <person name="LaButti K."/>
            <person name="Pangilinan J."/>
            <person name="Lipzen A."/>
            <person name="Riley R."/>
            <person name="Andreopoulos W."/>
            <person name="He G."/>
            <person name="Johnson J."/>
            <person name="Nolan M."/>
            <person name="Tritt A."/>
            <person name="Barry K.W."/>
            <person name="Grigoriev I.V."/>
            <person name="Nagy L.G."/>
            <person name="Hibbett D."/>
            <person name="Henrissat B."/>
            <person name="Matheny P.B."/>
            <person name="Labbe J."/>
            <person name="Martin F.M."/>
        </authorList>
    </citation>
    <scope>NUCLEOTIDE SEQUENCE</scope>
    <source>
        <strain evidence="1">EC-137</strain>
    </source>
</reference>
<reference evidence="1" key="1">
    <citation type="submission" date="2021-02" db="EMBL/GenBank/DDBJ databases">
        <authorList>
            <consortium name="DOE Joint Genome Institute"/>
            <person name="Ahrendt S."/>
            <person name="Looney B.P."/>
            <person name="Miyauchi S."/>
            <person name="Morin E."/>
            <person name="Drula E."/>
            <person name="Courty P.E."/>
            <person name="Chicoki N."/>
            <person name="Fauchery L."/>
            <person name="Kohler A."/>
            <person name="Kuo A."/>
            <person name="Labutti K."/>
            <person name="Pangilinan J."/>
            <person name="Lipzen A."/>
            <person name="Riley R."/>
            <person name="Andreopoulos W."/>
            <person name="He G."/>
            <person name="Johnson J."/>
            <person name="Barry K.W."/>
            <person name="Grigoriev I.V."/>
            <person name="Nagy L."/>
            <person name="Hibbett D."/>
            <person name="Henrissat B."/>
            <person name="Matheny P.B."/>
            <person name="Labbe J."/>
            <person name="Martin F."/>
        </authorList>
    </citation>
    <scope>NUCLEOTIDE SEQUENCE</scope>
    <source>
        <strain evidence="1">EC-137</strain>
    </source>
</reference>
<sequence length="140" mass="15572">MSNGFLLGVALEVLGAAIRMACFRALGVHFTYNLSIRDGHKLVRSGPYAIVRHPAYVGSMCAGAGITFVELSAGSWWREARVMDTRVGQTIAVVWGLLLLFSITVLARAPQEDAMLRARFGEEWEAYAREVRWWFVPGLI</sequence>
<evidence type="ECO:0000313" key="2">
    <source>
        <dbReference type="Proteomes" id="UP000814128"/>
    </source>
</evidence>
<keyword evidence="2" id="KW-1185">Reference proteome</keyword>
<dbReference type="EMBL" id="MU273473">
    <property type="protein sequence ID" value="KAI0036302.1"/>
    <property type="molecule type" value="Genomic_DNA"/>
</dbReference>
<proteinExistence type="predicted"/>
<accession>A0ACB8QXC9</accession>
<name>A0ACB8QXC9_9AGAM</name>
<dbReference type="Proteomes" id="UP000814128">
    <property type="component" value="Unassembled WGS sequence"/>
</dbReference>